<feature type="transmembrane region" description="Helical" evidence="6">
    <location>
        <begin position="40"/>
        <end position="61"/>
    </location>
</feature>
<dbReference type="GO" id="GO:0005886">
    <property type="term" value="C:plasma membrane"/>
    <property type="evidence" value="ECO:0007669"/>
    <property type="project" value="UniProtKB-SubCell"/>
</dbReference>
<name>A0A2V3W5K0_9BACI</name>
<keyword evidence="4 6" id="KW-1133">Transmembrane helix</keyword>
<dbReference type="InterPro" id="IPR050833">
    <property type="entry name" value="Poly_Biosynth_Transport"/>
</dbReference>
<comment type="caution">
    <text evidence="7">The sequence shown here is derived from an EMBL/GenBank/DDBJ whole genome shotgun (WGS) entry which is preliminary data.</text>
</comment>
<keyword evidence="5 6" id="KW-0472">Membrane</keyword>
<dbReference type="InterPro" id="IPR002797">
    <property type="entry name" value="Polysacc_synth"/>
</dbReference>
<dbReference type="EMBL" id="QJJR01000012">
    <property type="protein sequence ID" value="PXW88464.1"/>
    <property type="molecule type" value="Genomic_DNA"/>
</dbReference>
<comment type="subcellular location">
    <subcellularLocation>
        <location evidence="1">Cell membrane</location>
        <topology evidence="1">Multi-pass membrane protein</topology>
    </subcellularLocation>
</comment>
<feature type="transmembrane region" description="Helical" evidence="6">
    <location>
        <begin position="113"/>
        <end position="133"/>
    </location>
</feature>
<keyword evidence="3 6" id="KW-0812">Transmembrane</keyword>
<organism evidence="7 8">
    <name type="scientific">Streptohalobacillus salinus</name>
    <dbReference type="NCBI Taxonomy" id="621096"/>
    <lineage>
        <taxon>Bacteria</taxon>
        <taxon>Bacillati</taxon>
        <taxon>Bacillota</taxon>
        <taxon>Bacilli</taxon>
        <taxon>Bacillales</taxon>
        <taxon>Bacillaceae</taxon>
        <taxon>Streptohalobacillus</taxon>
    </lineage>
</organism>
<dbReference type="Proteomes" id="UP000247922">
    <property type="component" value="Unassembled WGS sequence"/>
</dbReference>
<evidence type="ECO:0000256" key="1">
    <source>
        <dbReference type="ARBA" id="ARBA00004651"/>
    </source>
</evidence>
<evidence type="ECO:0000256" key="3">
    <source>
        <dbReference type="ARBA" id="ARBA00022692"/>
    </source>
</evidence>
<feature type="transmembrane region" description="Helical" evidence="6">
    <location>
        <begin position="352"/>
        <end position="373"/>
    </location>
</feature>
<dbReference type="InterPro" id="IPR024923">
    <property type="entry name" value="PG_synth_SpoVB"/>
</dbReference>
<gene>
    <name evidence="7" type="ORF">DES38_11232</name>
</gene>
<evidence type="ECO:0000256" key="5">
    <source>
        <dbReference type="ARBA" id="ARBA00023136"/>
    </source>
</evidence>
<proteinExistence type="predicted"/>
<dbReference type="OrthoDB" id="9775950at2"/>
<accession>A0A2V3W5K0</accession>
<dbReference type="CDD" id="cd13124">
    <property type="entry name" value="MATE_SpoVB_like"/>
    <property type="match status" value="1"/>
</dbReference>
<feature type="transmembrane region" description="Helical" evidence="6">
    <location>
        <begin position="313"/>
        <end position="332"/>
    </location>
</feature>
<keyword evidence="2" id="KW-1003">Cell membrane</keyword>
<evidence type="ECO:0000256" key="6">
    <source>
        <dbReference type="SAM" id="Phobius"/>
    </source>
</evidence>
<evidence type="ECO:0000256" key="4">
    <source>
        <dbReference type="ARBA" id="ARBA00022989"/>
    </source>
</evidence>
<feature type="transmembrane region" description="Helical" evidence="6">
    <location>
        <begin position="177"/>
        <end position="197"/>
    </location>
</feature>
<protein>
    <submittedName>
        <fullName evidence="7">PST family polysaccharide transporter</fullName>
    </submittedName>
</protein>
<dbReference type="AlphaFoldDB" id="A0A2V3W5K0"/>
<sequence>MTEQRFIKGALLLTYAGLLSKVLSALYRIPLQNITGDYGFFIYQQIYPLIGMATIFGLYGMPQAVSRFFTGREINQATTRQIRRLVLGLGASIAALLYLIAPSLSRLMGTPSLVLAIRLSGLLFILVPNLSLKRGLYQARGNMGPTAKSQLSEQLIRVSVIISSAYLITQFNQSVEWIASLSVLASVLGVIVARIVMKGNEQVSDSLLEGEPNRIPMSTLFNQIVLFGMVMAINHMILLLLQTVDVVSLVPLLHRVGYSTSDAQLLKGVLDRAQPLSQLGVVASSSITLSLVPRVTAARKNKNQQQFNDSIWYAFKLSLYLSVAATAGLVLLMPKVNMLLFKDTAGTLSLQIFVFAIVFSSLSVTLATILQGFNDVYKTAGYVFIGVLSKALFNLLLIPHFELHGAALATVLASLLIFLLHAKRLTEHLKKVRISRFSFRPLLYSLATLIVSVSVFEGLFQSFFTGVRSHQLFYLIVIITVGTASFAYVLSKTDPDIKRVLKDRKR</sequence>
<feature type="transmembrane region" description="Helical" evidence="6">
    <location>
        <begin position="82"/>
        <end position="101"/>
    </location>
</feature>
<feature type="transmembrane region" description="Helical" evidence="6">
    <location>
        <begin position="472"/>
        <end position="490"/>
    </location>
</feature>
<feature type="transmembrane region" description="Helical" evidence="6">
    <location>
        <begin position="442"/>
        <end position="460"/>
    </location>
</feature>
<feature type="transmembrane region" description="Helical" evidence="6">
    <location>
        <begin position="380"/>
        <end position="398"/>
    </location>
</feature>
<keyword evidence="8" id="KW-1185">Reference proteome</keyword>
<reference evidence="7 8" key="1">
    <citation type="submission" date="2018-05" db="EMBL/GenBank/DDBJ databases">
        <title>Genomic Encyclopedia of Type Strains, Phase IV (KMG-IV): sequencing the most valuable type-strain genomes for metagenomic binning, comparative biology and taxonomic classification.</title>
        <authorList>
            <person name="Goeker M."/>
        </authorList>
    </citation>
    <scope>NUCLEOTIDE SEQUENCE [LARGE SCALE GENOMIC DNA]</scope>
    <source>
        <strain evidence="7 8">DSM 22440</strain>
    </source>
</reference>
<dbReference type="PANTHER" id="PTHR30250">
    <property type="entry name" value="PST FAMILY PREDICTED COLANIC ACID TRANSPORTER"/>
    <property type="match status" value="1"/>
</dbReference>
<dbReference type="PANTHER" id="PTHR30250:SF29">
    <property type="entry name" value="POLYSACCHARIDE BIOSYNTHESIS PROTEIN C-TERMINAL DOMAIN-CONTAINING PROTEIN"/>
    <property type="match status" value="1"/>
</dbReference>
<evidence type="ECO:0000313" key="8">
    <source>
        <dbReference type="Proteomes" id="UP000247922"/>
    </source>
</evidence>
<feature type="transmembrane region" description="Helical" evidence="6">
    <location>
        <begin position="404"/>
        <end position="422"/>
    </location>
</feature>
<evidence type="ECO:0000256" key="2">
    <source>
        <dbReference type="ARBA" id="ARBA00022475"/>
    </source>
</evidence>
<dbReference type="RefSeq" id="WP_110251874.1">
    <property type="nucleotide sequence ID" value="NZ_QJJR01000012.1"/>
</dbReference>
<evidence type="ECO:0000313" key="7">
    <source>
        <dbReference type="EMBL" id="PXW88464.1"/>
    </source>
</evidence>
<feature type="transmembrane region" description="Helical" evidence="6">
    <location>
        <begin position="224"/>
        <end position="253"/>
    </location>
</feature>
<dbReference type="Pfam" id="PF01943">
    <property type="entry name" value="Polysacc_synt"/>
    <property type="match status" value="1"/>
</dbReference>